<comment type="similarity">
    <text evidence="1">Belongs to the polysaccharide synthase family.</text>
</comment>
<dbReference type="InterPro" id="IPR003869">
    <property type="entry name" value="Polysac_CapD-like"/>
</dbReference>
<accession>A0LNN1</accession>
<feature type="transmembrane region" description="Helical" evidence="2">
    <location>
        <begin position="78"/>
        <end position="98"/>
    </location>
</feature>
<keyword evidence="2" id="KW-1133">Transmembrane helix</keyword>
<sequence>MIQQLRNPKFYSMLIIDAFLFAVAYYGAYLLRFEFTLPPNHLPLINALVPWVVGMKLGVFCLFGLYRGMWRFSGLEDFWRLGQASVLSMLLIVATVAYTDNFTGYPRSVFLLDCVLTFLLTGGLRVCIRSYYIARNTPRGIRAFSLPRLNYVEKERKQILIIGAGGSGEKMLREIFDNPQLHYHVVGFLDDDPGKRGRTVHGVRVLGPADHLSRVLEQNNIEQVFISVPSATGAQMRRLIDICKGCGISYKTLPAIGSIMNGNVSIKSLRDVNYEDLLRRPPVSLETDAISGYLTNRTVMVTGAGGSIGSELCRQVAQFKPQLLILVDASESNLFHMQMELQHEREFRNYQCILGQVQQRLLMESVFRKYRPDVVFHAAAYKHVPMLERNPWEAVFNNVRGSQVMMKLSKDYGVKRFVLVSTDKAVRPTNVMGTSKRLTELILQSFQGNGTKYMAVRFGNVVGSSGSVIPLFRRQIEQGGPVTVTHPEVTRYFMTIPEAAQLILQAGALGEGGEIFILEMGTPVKIADMAQDLIRLSGKQPGRDIEIQFTGLREGEKLYEELITLDEGIVNTRHEKILVLRPNGNGNGNGHHAGNHDAFRQWLDRELEELCAIARKHDSYAIKRKLKQLVPEYTPQDAECVL</sequence>
<evidence type="ECO:0000313" key="5">
    <source>
        <dbReference type="Proteomes" id="UP000001784"/>
    </source>
</evidence>
<dbReference type="CDD" id="cd05237">
    <property type="entry name" value="UDP_invert_4-6DH_SDR_e"/>
    <property type="match status" value="1"/>
</dbReference>
<gene>
    <name evidence="4" type="ordered locus">Sfum_3360</name>
</gene>
<dbReference type="EMBL" id="CP000478">
    <property type="protein sequence ID" value="ABK19033.1"/>
    <property type="molecule type" value="Genomic_DNA"/>
</dbReference>
<dbReference type="InterPro" id="IPR036291">
    <property type="entry name" value="NAD(P)-bd_dom_sf"/>
</dbReference>
<dbReference type="PANTHER" id="PTHR43318">
    <property type="entry name" value="UDP-N-ACETYLGLUCOSAMINE 4,6-DEHYDRATASE"/>
    <property type="match status" value="1"/>
</dbReference>
<feature type="transmembrane region" description="Helical" evidence="2">
    <location>
        <begin position="43"/>
        <end position="66"/>
    </location>
</feature>
<dbReference type="SUPFAM" id="SSF51735">
    <property type="entry name" value="NAD(P)-binding Rossmann-fold domains"/>
    <property type="match status" value="2"/>
</dbReference>
<feature type="domain" description="Polysaccharide biosynthesis protein CapD-like" evidence="3">
    <location>
        <begin position="299"/>
        <end position="580"/>
    </location>
</feature>
<protein>
    <submittedName>
        <fullName evidence="4">Polysaccharide biosynthesis protein CapD</fullName>
    </submittedName>
</protein>
<feature type="transmembrane region" description="Helical" evidence="2">
    <location>
        <begin position="12"/>
        <end position="31"/>
    </location>
</feature>
<dbReference type="AlphaFoldDB" id="A0LNN1"/>
<dbReference type="PANTHER" id="PTHR43318:SF1">
    <property type="entry name" value="POLYSACCHARIDE BIOSYNTHESIS PROTEIN EPSC-RELATED"/>
    <property type="match status" value="1"/>
</dbReference>
<dbReference type="Gene3D" id="3.40.50.720">
    <property type="entry name" value="NAD(P)-binding Rossmann-like Domain"/>
    <property type="match status" value="2"/>
</dbReference>
<evidence type="ECO:0000256" key="1">
    <source>
        <dbReference type="ARBA" id="ARBA00007430"/>
    </source>
</evidence>
<proteinExistence type="inferred from homology"/>
<keyword evidence="2" id="KW-0472">Membrane</keyword>
<dbReference type="InterPro" id="IPR051203">
    <property type="entry name" value="Polysaccharide_Synthase-Rel"/>
</dbReference>
<evidence type="ECO:0000313" key="4">
    <source>
        <dbReference type="EMBL" id="ABK19033.1"/>
    </source>
</evidence>
<organism evidence="4 5">
    <name type="scientific">Syntrophobacter fumaroxidans (strain DSM 10017 / MPOB)</name>
    <dbReference type="NCBI Taxonomy" id="335543"/>
    <lineage>
        <taxon>Bacteria</taxon>
        <taxon>Pseudomonadati</taxon>
        <taxon>Thermodesulfobacteriota</taxon>
        <taxon>Syntrophobacteria</taxon>
        <taxon>Syntrophobacterales</taxon>
        <taxon>Syntrophobacteraceae</taxon>
        <taxon>Syntrophobacter</taxon>
    </lineage>
</organism>
<dbReference type="OrthoDB" id="9769113at2"/>
<keyword evidence="5" id="KW-1185">Reference proteome</keyword>
<keyword evidence="2" id="KW-0812">Transmembrane</keyword>
<evidence type="ECO:0000256" key="2">
    <source>
        <dbReference type="SAM" id="Phobius"/>
    </source>
</evidence>
<dbReference type="Pfam" id="PF13727">
    <property type="entry name" value="CoA_binding_3"/>
    <property type="match status" value="1"/>
</dbReference>
<dbReference type="RefSeq" id="WP_011700158.1">
    <property type="nucleotide sequence ID" value="NC_008554.1"/>
</dbReference>
<dbReference type="KEGG" id="sfu:Sfum_3360"/>
<name>A0LNN1_SYNFM</name>
<dbReference type="InParanoid" id="A0LNN1"/>
<dbReference type="eggNOG" id="COG1086">
    <property type="taxonomic scope" value="Bacteria"/>
</dbReference>
<evidence type="ECO:0000259" key="3">
    <source>
        <dbReference type="Pfam" id="PF02719"/>
    </source>
</evidence>
<dbReference type="HOGENOM" id="CLU_013560_5_0_7"/>
<dbReference type="STRING" id="335543.Sfum_3360"/>
<dbReference type="Proteomes" id="UP000001784">
    <property type="component" value="Chromosome"/>
</dbReference>
<reference evidence="4 5" key="1">
    <citation type="submission" date="2006-10" db="EMBL/GenBank/DDBJ databases">
        <title>Complete sequence of Syntrophobacter fumaroxidans MPOB.</title>
        <authorList>
            <consortium name="US DOE Joint Genome Institute"/>
            <person name="Copeland A."/>
            <person name="Lucas S."/>
            <person name="Lapidus A."/>
            <person name="Barry K."/>
            <person name="Detter J.C."/>
            <person name="Glavina del Rio T."/>
            <person name="Hammon N."/>
            <person name="Israni S."/>
            <person name="Pitluck S."/>
            <person name="Goltsman E.G."/>
            <person name="Martinez M."/>
            <person name="Schmutz J."/>
            <person name="Larimer F."/>
            <person name="Land M."/>
            <person name="Hauser L."/>
            <person name="Kyrpides N."/>
            <person name="Kim E."/>
            <person name="Boone D.R."/>
            <person name="Brockman F."/>
            <person name="Culley D."/>
            <person name="Ferry J."/>
            <person name="Gunsalus R."/>
            <person name="McInerney M.J."/>
            <person name="Morrison M."/>
            <person name="Plugge C."/>
            <person name="Rohlin L."/>
            <person name="Scholten J."/>
            <person name="Sieber J."/>
            <person name="Stams A.J.M."/>
            <person name="Worm P."/>
            <person name="Henstra A.M."/>
            <person name="Richardson P."/>
        </authorList>
    </citation>
    <scope>NUCLEOTIDE SEQUENCE [LARGE SCALE GENOMIC DNA]</scope>
    <source>
        <strain evidence="5">DSM 10017 / MPOB</strain>
    </source>
</reference>
<dbReference type="Pfam" id="PF02719">
    <property type="entry name" value="Polysacc_synt_2"/>
    <property type="match status" value="1"/>
</dbReference>